<protein>
    <recommendedName>
        <fullName evidence="1">F-box associated beta-propeller type 3 domain-containing protein</fullName>
    </recommendedName>
</protein>
<feature type="domain" description="F-box associated beta-propeller type 3" evidence="1">
    <location>
        <begin position="25"/>
        <end position="299"/>
    </location>
</feature>
<organism evidence="2 3">
    <name type="scientific">Capsella rubella</name>
    <dbReference type="NCBI Taxonomy" id="81985"/>
    <lineage>
        <taxon>Eukaryota</taxon>
        <taxon>Viridiplantae</taxon>
        <taxon>Streptophyta</taxon>
        <taxon>Embryophyta</taxon>
        <taxon>Tracheophyta</taxon>
        <taxon>Spermatophyta</taxon>
        <taxon>Magnoliopsida</taxon>
        <taxon>eudicotyledons</taxon>
        <taxon>Gunneridae</taxon>
        <taxon>Pentapetalae</taxon>
        <taxon>rosids</taxon>
        <taxon>malvids</taxon>
        <taxon>Brassicales</taxon>
        <taxon>Brassicaceae</taxon>
        <taxon>Camelineae</taxon>
        <taxon>Capsella</taxon>
    </lineage>
</organism>
<keyword evidence="3" id="KW-1185">Reference proteome</keyword>
<name>R0I3R6_9BRAS</name>
<dbReference type="Pfam" id="PF08268">
    <property type="entry name" value="FBA_3"/>
    <property type="match status" value="1"/>
</dbReference>
<dbReference type="InterPro" id="IPR013187">
    <property type="entry name" value="F-box-assoc_dom_typ3"/>
</dbReference>
<dbReference type="NCBIfam" id="TIGR01640">
    <property type="entry name" value="F_box_assoc_1"/>
    <property type="match status" value="1"/>
</dbReference>
<dbReference type="OrthoDB" id="1023649at2759"/>
<evidence type="ECO:0000259" key="1">
    <source>
        <dbReference type="Pfam" id="PF08268"/>
    </source>
</evidence>
<dbReference type="PANTHER" id="PTHR31111:SF114">
    <property type="entry name" value="F-BOX ASSOCIATED UBIQUITINATION EFFECTOR FAMILY PROTEIN-RELATED"/>
    <property type="match status" value="1"/>
</dbReference>
<dbReference type="EMBL" id="KB870805">
    <property type="protein sequence ID" value="EOA36904.1"/>
    <property type="molecule type" value="Genomic_DNA"/>
</dbReference>
<evidence type="ECO:0000313" key="3">
    <source>
        <dbReference type="Proteomes" id="UP000029121"/>
    </source>
</evidence>
<dbReference type="PANTHER" id="PTHR31111">
    <property type="entry name" value="BNAA05G37150D PROTEIN-RELATED"/>
    <property type="match status" value="1"/>
</dbReference>
<proteinExistence type="predicted"/>
<accession>R0I3R6</accession>
<reference evidence="3" key="1">
    <citation type="journal article" date="2013" name="Nat. Genet.">
        <title>The Capsella rubella genome and the genomic consequences of rapid mating system evolution.</title>
        <authorList>
            <person name="Slotte T."/>
            <person name="Hazzouri K.M."/>
            <person name="Agren J.A."/>
            <person name="Koenig D."/>
            <person name="Maumus F."/>
            <person name="Guo Y.L."/>
            <person name="Steige K."/>
            <person name="Platts A.E."/>
            <person name="Escobar J.S."/>
            <person name="Newman L.K."/>
            <person name="Wang W."/>
            <person name="Mandakova T."/>
            <person name="Vello E."/>
            <person name="Smith L.M."/>
            <person name="Henz S.R."/>
            <person name="Steffen J."/>
            <person name="Takuno S."/>
            <person name="Brandvain Y."/>
            <person name="Coop G."/>
            <person name="Andolfatto P."/>
            <person name="Hu T.T."/>
            <person name="Blanchette M."/>
            <person name="Clark R.M."/>
            <person name="Quesneville H."/>
            <person name="Nordborg M."/>
            <person name="Gaut B.S."/>
            <person name="Lysak M.A."/>
            <person name="Jenkins J."/>
            <person name="Grimwood J."/>
            <person name="Chapman J."/>
            <person name="Prochnik S."/>
            <person name="Shu S."/>
            <person name="Rokhsar D."/>
            <person name="Schmutz J."/>
            <person name="Weigel D."/>
            <person name="Wright S.I."/>
        </authorList>
    </citation>
    <scope>NUCLEOTIDE SEQUENCE [LARGE SCALE GENOMIC DNA]</scope>
    <source>
        <strain evidence="3">cv. Monte Gargano</strain>
    </source>
</reference>
<dbReference type="eggNOG" id="ENOG502SXXQ">
    <property type="taxonomic scope" value="Eukaryota"/>
</dbReference>
<dbReference type="KEGG" id="crb:17899768"/>
<dbReference type="AlphaFoldDB" id="R0I3R6"/>
<sequence length="306" mass="35787">MNRQKNNSTRCYTQSSPSTYVRETLPIDIVNVIATDYHQTGFYENWCMQSFQSVHGFIYLNNRRRKGKGKIDRVSVIWNPSTGQQIPLPKLGVRNCHSKSFLGYDPIEKQFKVLCITSFKEHHVLRLGTGGEHLWRKIECSFPHYPLKRTYAICTNGVLYYKNSKNTIVCFDVRYETFSFIEIKIYVNVLCLINYKGKLGLLVVFPNTGLAQLWVLDDTKKVEWSKHRFVFPDTTFEAIRLTDRGEIFGASNRSTAPFYVSYYNMEKESVERVKIKGIEDKVSMHYPGPYEFFIFPNHVENVMFLK</sequence>
<dbReference type="Proteomes" id="UP000029121">
    <property type="component" value="Unassembled WGS sequence"/>
</dbReference>
<evidence type="ECO:0000313" key="2">
    <source>
        <dbReference type="EMBL" id="EOA36904.1"/>
    </source>
</evidence>
<gene>
    <name evidence="2" type="ORF">CARUB_v10011455mg</name>
</gene>
<dbReference type="InterPro" id="IPR017451">
    <property type="entry name" value="F-box-assoc_interact_dom"/>
</dbReference>